<dbReference type="EMBL" id="JABZGR010000003">
    <property type="protein sequence ID" value="MBF0969859.1"/>
    <property type="molecule type" value="Genomic_DNA"/>
</dbReference>
<dbReference type="AlphaFoldDB" id="A0A929RY73"/>
<sequence length="193" mass="22597">MELNEAIAQAMYRIEQIGTGLQQTVSFKSETDANRYWKFFVENKDVVRAEYVNPLLIADVGYSLRQLKRLDFLNCILPIPIFSERFVEKNAETLKDDLLFFPCSVQSKHDILPFYMGRILNISSILDVESSGKWQLTDGSWIPDVPFVYHKANNDHYIVRDATHRSHYVASERLREIGRNYRIEWYKVALNKA</sequence>
<gene>
    <name evidence="1" type="ORF">HXK21_02275</name>
</gene>
<evidence type="ECO:0000313" key="1">
    <source>
        <dbReference type="EMBL" id="MBF0969859.1"/>
    </source>
</evidence>
<organism evidence="1 2">
    <name type="scientific">Alloprevotella tannerae</name>
    <dbReference type="NCBI Taxonomy" id="76122"/>
    <lineage>
        <taxon>Bacteria</taxon>
        <taxon>Pseudomonadati</taxon>
        <taxon>Bacteroidota</taxon>
        <taxon>Bacteroidia</taxon>
        <taxon>Bacteroidales</taxon>
        <taxon>Prevotellaceae</taxon>
        <taxon>Alloprevotella</taxon>
    </lineage>
</organism>
<reference evidence="1" key="1">
    <citation type="submission" date="2020-04" db="EMBL/GenBank/DDBJ databases">
        <title>Deep metagenomics examines the oral microbiome during advanced dental caries in children, revealing novel taxa and co-occurrences with host molecules.</title>
        <authorList>
            <person name="Baker J.L."/>
            <person name="Morton J.T."/>
            <person name="Dinis M."/>
            <person name="Alvarez R."/>
            <person name="Tran N.C."/>
            <person name="Knight R."/>
            <person name="Edlund A."/>
        </authorList>
    </citation>
    <scope>NUCLEOTIDE SEQUENCE</scope>
    <source>
        <strain evidence="1">JCVI_34_bin.1</strain>
    </source>
</reference>
<name>A0A929RY73_9BACT</name>
<evidence type="ECO:0000313" key="2">
    <source>
        <dbReference type="Proteomes" id="UP000704068"/>
    </source>
</evidence>
<proteinExistence type="predicted"/>
<comment type="caution">
    <text evidence="1">The sequence shown here is derived from an EMBL/GenBank/DDBJ whole genome shotgun (WGS) entry which is preliminary data.</text>
</comment>
<dbReference type="Proteomes" id="UP000704068">
    <property type="component" value="Unassembled WGS sequence"/>
</dbReference>
<accession>A0A929RY73</accession>
<dbReference type="RefSeq" id="WP_303763041.1">
    <property type="nucleotide sequence ID" value="NZ_JABZGR010000003.1"/>
</dbReference>
<protein>
    <submittedName>
        <fullName evidence="1">Uncharacterized protein</fullName>
    </submittedName>
</protein>